<dbReference type="AlphaFoldDB" id="A0A7J2U4Q3"/>
<name>A0A7J2U4Q3_9CREN</name>
<comment type="caution">
    <text evidence="1">The sequence shown here is derived from an EMBL/GenBank/DDBJ whole genome shotgun (WGS) entry which is preliminary data.</text>
</comment>
<reference evidence="1" key="1">
    <citation type="journal article" date="2020" name="mSystems">
        <title>Genome- and Community-Level Interaction Insights into Carbon Utilization and Element Cycling Functions of Hydrothermarchaeota in Hydrothermal Sediment.</title>
        <authorList>
            <person name="Zhou Z."/>
            <person name="Liu Y."/>
            <person name="Xu W."/>
            <person name="Pan J."/>
            <person name="Luo Z.H."/>
            <person name="Li M."/>
        </authorList>
    </citation>
    <scope>NUCLEOTIDE SEQUENCE [LARGE SCALE GENOMIC DNA]</scope>
    <source>
        <strain evidence="1">SpSt-125</strain>
    </source>
</reference>
<accession>A0A7J2U4Q3</accession>
<evidence type="ECO:0000313" key="1">
    <source>
        <dbReference type="EMBL" id="HEM67711.1"/>
    </source>
</evidence>
<organism evidence="1">
    <name type="scientific">Ignisphaera aggregans</name>
    <dbReference type="NCBI Taxonomy" id="334771"/>
    <lineage>
        <taxon>Archaea</taxon>
        <taxon>Thermoproteota</taxon>
        <taxon>Thermoprotei</taxon>
        <taxon>Desulfurococcales</taxon>
        <taxon>Desulfurococcaceae</taxon>
        <taxon>Ignisphaera</taxon>
    </lineage>
</organism>
<gene>
    <name evidence="1" type="ORF">ENO26_09165</name>
</gene>
<sequence length="61" mass="7374">MIDNFYYIDPVECVKDIDCVSRILNMHREVFSLAIRNLYIINVDEELFRETVEKLYKTLKT</sequence>
<proteinExistence type="predicted"/>
<dbReference type="EMBL" id="DSEU01000063">
    <property type="protein sequence ID" value="HEM67711.1"/>
    <property type="molecule type" value="Genomic_DNA"/>
</dbReference>
<protein>
    <submittedName>
        <fullName evidence="1">Uncharacterized protein</fullName>
    </submittedName>
</protein>